<protein>
    <recommendedName>
        <fullName evidence="8">Dystroglycan-type cadherin-like domain-containing protein</fullName>
    </recommendedName>
</protein>
<gene>
    <name evidence="6" type="ORF">pdam_00007956</name>
</gene>
<organism evidence="6 7">
    <name type="scientific">Pocillopora damicornis</name>
    <name type="common">Cauliflower coral</name>
    <name type="synonym">Millepora damicornis</name>
    <dbReference type="NCBI Taxonomy" id="46731"/>
    <lineage>
        <taxon>Eukaryota</taxon>
        <taxon>Metazoa</taxon>
        <taxon>Cnidaria</taxon>
        <taxon>Anthozoa</taxon>
        <taxon>Hexacorallia</taxon>
        <taxon>Scleractinia</taxon>
        <taxon>Astrocoeniina</taxon>
        <taxon>Pocilloporidae</taxon>
        <taxon>Pocillopora</taxon>
    </lineage>
</organism>
<evidence type="ECO:0000256" key="2">
    <source>
        <dbReference type="SAM" id="Phobius"/>
    </source>
</evidence>
<dbReference type="InterPro" id="IPR048347">
    <property type="entry name" value="Sarcoglycan_C"/>
</dbReference>
<feature type="domain" description="Sarcoglycan alpha/epsilon second" evidence="5">
    <location>
        <begin position="124"/>
        <end position="232"/>
    </location>
</feature>
<evidence type="ECO:0000313" key="7">
    <source>
        <dbReference type="Proteomes" id="UP000275408"/>
    </source>
</evidence>
<dbReference type="OrthoDB" id="10019906at2759"/>
<dbReference type="InterPro" id="IPR048346">
    <property type="entry name" value="Sarcoglycan_N"/>
</dbReference>
<dbReference type="AlphaFoldDB" id="A0A3M6UF04"/>
<feature type="domain" description="Sarcoglycan alpha/epsilon N-terminal" evidence="4">
    <location>
        <begin position="40"/>
        <end position="115"/>
    </location>
</feature>
<dbReference type="Proteomes" id="UP000275408">
    <property type="component" value="Unassembled WGS sequence"/>
</dbReference>
<keyword evidence="2" id="KW-0472">Membrane</keyword>
<keyword evidence="2" id="KW-1133">Transmembrane helix</keyword>
<feature type="transmembrane region" description="Helical" evidence="2">
    <location>
        <begin position="274"/>
        <end position="299"/>
    </location>
</feature>
<dbReference type="Pfam" id="PF20989">
    <property type="entry name" value="Sarcoglycan_2_C"/>
    <property type="match status" value="1"/>
</dbReference>
<dbReference type="GO" id="GO:0016012">
    <property type="term" value="C:sarcoglycan complex"/>
    <property type="evidence" value="ECO:0007669"/>
    <property type="project" value="InterPro"/>
</dbReference>
<feature type="compositionally biased region" description="Polar residues" evidence="1">
    <location>
        <begin position="392"/>
        <end position="401"/>
    </location>
</feature>
<keyword evidence="3" id="KW-0732">Signal</keyword>
<evidence type="ECO:0000259" key="4">
    <source>
        <dbReference type="Pfam" id="PF05510"/>
    </source>
</evidence>
<keyword evidence="2" id="KW-0812">Transmembrane</keyword>
<dbReference type="Pfam" id="PF05510">
    <property type="entry name" value="Sarcoglycan_2"/>
    <property type="match status" value="1"/>
</dbReference>
<evidence type="ECO:0008006" key="8">
    <source>
        <dbReference type="Google" id="ProtNLM"/>
    </source>
</evidence>
<feature type="region of interest" description="Disordered" evidence="1">
    <location>
        <begin position="334"/>
        <end position="424"/>
    </location>
</feature>
<dbReference type="InterPro" id="IPR008908">
    <property type="entry name" value="Sarcoglycan_alpha/epsilon"/>
</dbReference>
<proteinExistence type="predicted"/>
<feature type="compositionally biased region" description="Pro residues" evidence="1">
    <location>
        <begin position="372"/>
        <end position="387"/>
    </location>
</feature>
<evidence type="ECO:0000313" key="6">
    <source>
        <dbReference type="EMBL" id="RMX52243.1"/>
    </source>
</evidence>
<feature type="chain" id="PRO_5018302953" description="Dystroglycan-type cadherin-like domain-containing protein" evidence="3">
    <location>
        <begin position="23"/>
        <end position="424"/>
    </location>
</feature>
<feature type="compositionally biased region" description="Basic and acidic residues" evidence="1">
    <location>
        <begin position="338"/>
        <end position="348"/>
    </location>
</feature>
<dbReference type="OMA" id="VGSEQYF"/>
<dbReference type="EMBL" id="RCHS01001671">
    <property type="protein sequence ID" value="RMX52243.1"/>
    <property type="molecule type" value="Genomic_DNA"/>
</dbReference>
<sequence length="424" mass="47362">MIILKQAGWIGVLLMCMQLCVAVNITVDATVGIFLQKELLFQGFSSSPSDPVKFIASKSGSPDLPTWLRLEQREPSDRAFIYGTPGRDVSIQVVLEVTAWNKTDYTTKRQDVVINIDKSKDIPRYQAEFLVKNRSIDEFLERKESVNFVEKVKQIWQPQPGGVKVTAVESKLDRKGRVPIPPQKEGVYITVGGASTYEVLKQEHRGCAGLRDSSNSKFPPFEIDWCEFKLMDKDDTAVVVSNTTTTEVSGEGFVESTYVAPVFDSSIRDFGSDFLLILILPLAVVVIIAIILAIIMFCFREGRPKRDSETPRPQLSHHDSILRATFRLRQLSHQNGDAVHDSSDRVPQPKETSTPYKQKPPPGQREYEPEPEPPMGAPPPYRLPPQPGVSVSAPNGNNQYYPGSAQDVSRHERPPPFMSSGNVH</sequence>
<accession>A0A3M6UF04</accession>
<dbReference type="STRING" id="46731.A0A3M6UF04"/>
<evidence type="ECO:0000259" key="5">
    <source>
        <dbReference type="Pfam" id="PF20989"/>
    </source>
</evidence>
<dbReference type="PANTHER" id="PTHR10132:SF14">
    <property type="entry name" value="SARCOGLYCAN ALPHA, ISOFORM C"/>
    <property type="match status" value="1"/>
</dbReference>
<comment type="caution">
    <text evidence="6">The sequence shown here is derived from an EMBL/GenBank/DDBJ whole genome shotgun (WGS) entry which is preliminary data.</text>
</comment>
<evidence type="ECO:0000256" key="1">
    <source>
        <dbReference type="SAM" id="MobiDB-lite"/>
    </source>
</evidence>
<evidence type="ECO:0000256" key="3">
    <source>
        <dbReference type="SAM" id="SignalP"/>
    </source>
</evidence>
<name>A0A3M6UF04_POCDA</name>
<keyword evidence="7" id="KW-1185">Reference proteome</keyword>
<feature type="signal peptide" evidence="3">
    <location>
        <begin position="1"/>
        <end position="22"/>
    </location>
</feature>
<dbReference type="PANTHER" id="PTHR10132">
    <property type="entry name" value="ALPHA-/EPSILON-SARCOGLYCAN FAMILY MEMBER"/>
    <property type="match status" value="1"/>
</dbReference>
<reference evidence="6 7" key="1">
    <citation type="journal article" date="2018" name="Sci. Rep.">
        <title>Comparative analysis of the Pocillopora damicornis genome highlights role of immune system in coral evolution.</title>
        <authorList>
            <person name="Cunning R."/>
            <person name="Bay R.A."/>
            <person name="Gillette P."/>
            <person name="Baker A.C."/>
            <person name="Traylor-Knowles N."/>
        </authorList>
    </citation>
    <scope>NUCLEOTIDE SEQUENCE [LARGE SCALE GENOMIC DNA]</scope>
    <source>
        <strain evidence="6">RSMAS</strain>
        <tissue evidence="6">Whole animal</tissue>
    </source>
</reference>